<evidence type="ECO:0000256" key="7">
    <source>
        <dbReference type="ARBA" id="ARBA00022705"/>
    </source>
</evidence>
<dbReference type="GO" id="GO:0003677">
    <property type="term" value="F:DNA binding"/>
    <property type="evidence" value="ECO:0007669"/>
    <property type="project" value="UniProtKB-KW"/>
</dbReference>
<proteinExistence type="inferred from homology"/>
<dbReference type="PANTHER" id="PTHR30478:SF0">
    <property type="entry name" value="BETA SLIDING CLAMP"/>
    <property type="match status" value="1"/>
</dbReference>
<dbReference type="GO" id="GO:0009360">
    <property type="term" value="C:DNA polymerase III complex"/>
    <property type="evidence" value="ECO:0007669"/>
    <property type="project" value="InterPro"/>
</dbReference>
<dbReference type="GO" id="GO:0003887">
    <property type="term" value="F:DNA-directed DNA polymerase activity"/>
    <property type="evidence" value="ECO:0007669"/>
    <property type="project" value="UniProtKB-KW"/>
</dbReference>
<keyword evidence="8" id="KW-0239">DNA-directed DNA polymerase</keyword>
<reference evidence="12" key="2">
    <citation type="submission" date="2006-01" db="EMBL/GenBank/DDBJ databases">
        <authorList>
            <person name="Genoscope"/>
        </authorList>
    </citation>
    <scope>NUCLEOTIDE SEQUENCE</scope>
</reference>
<comment type="similarity">
    <text evidence="2">Belongs to the beta sliding clamp family.</text>
</comment>
<keyword evidence="7" id="KW-0235">DNA replication</keyword>
<dbReference type="GO" id="GO:0005737">
    <property type="term" value="C:cytoplasm"/>
    <property type="evidence" value="ECO:0007669"/>
    <property type="project" value="UniProtKB-SubCell"/>
</dbReference>
<name>Q1Q5C2_KUEST</name>
<organism evidence="12">
    <name type="scientific">Kuenenia stuttgartiensis</name>
    <dbReference type="NCBI Taxonomy" id="174633"/>
    <lineage>
        <taxon>Bacteria</taxon>
        <taxon>Pseudomonadati</taxon>
        <taxon>Planctomycetota</taxon>
        <taxon>Candidatus Brocadiia</taxon>
        <taxon>Candidatus Brocadiales</taxon>
        <taxon>Candidatus Brocadiaceae</taxon>
        <taxon>Candidatus Kuenenia</taxon>
    </lineage>
</organism>
<dbReference type="GO" id="GO:0006271">
    <property type="term" value="P:DNA strand elongation involved in DNA replication"/>
    <property type="evidence" value="ECO:0007669"/>
    <property type="project" value="TreeGrafter"/>
</dbReference>
<dbReference type="SMART" id="SM00480">
    <property type="entry name" value="POL3Bc"/>
    <property type="match status" value="1"/>
</dbReference>
<evidence type="ECO:0000256" key="5">
    <source>
        <dbReference type="ARBA" id="ARBA00022679"/>
    </source>
</evidence>
<dbReference type="PANTHER" id="PTHR30478">
    <property type="entry name" value="DNA POLYMERASE III SUBUNIT BETA"/>
    <property type="match status" value="1"/>
</dbReference>
<dbReference type="RefSeq" id="WP_169704399.1">
    <property type="nucleotide sequence ID" value="NZ_OCTL01000150.1"/>
</dbReference>
<sequence>MLLKPKIRVLGHNGCGLGRVPCGVARALVNTGAARIVQDQGGHAVLGLSPAKEKPAGKPCRPVAAPRINALKNIVDIAGKFVDKKYTGDLLLTIDGDKLRVESTDLTVHFSGYIEASDKYHFSHDGDINSVCVSPQKLGKLLPHINGIVDMRITKREETPGIQLGEFFLEGQGADGFPVIYPIKNERSRTVMVEGIADKLGYTSKAIGKTPARSVFEGILFDLKEGCMVCANGDRLHATILATEYPAPSLTDKINACDGSYALVPKKILLAGKYLSGEVAGVVSVGTEKVQEYCERAVFGLNIPGCKDAYITSQCIEGAYPRYKEVIPTTYKNSFTTTRDDVVSSLKKAQANLRDDVDYGCITMSFSNEEGATIKTKCYSAFVNGNYTGEPFRGLVNIGYVLDGIQEMPAGEIKIELPENGEYEGWCIRGEQGFTAVVMPSESGE</sequence>
<evidence type="ECO:0000256" key="4">
    <source>
        <dbReference type="ARBA" id="ARBA00022490"/>
    </source>
</evidence>
<reference evidence="12" key="1">
    <citation type="journal article" date="2006" name="Nature">
        <title>Deciphering the evolution and metabolism of an anammox bacterium from a community genome.</title>
        <authorList>
            <person name="Strous M."/>
            <person name="Pelletier E."/>
            <person name="Mangenot S."/>
            <person name="Rattei T."/>
            <person name="Lehner A."/>
            <person name="Taylor M.W."/>
            <person name="Horn M."/>
            <person name="Daims H."/>
            <person name="Bartol-Mavel D."/>
            <person name="Wincker P."/>
            <person name="Barbe V."/>
            <person name="Fonknechten N."/>
            <person name="Vallenet D."/>
            <person name="Segurens B."/>
            <person name="Schenowitz-Truong C."/>
            <person name="Medigue C."/>
            <person name="Collingro A."/>
            <person name="Snel B."/>
            <person name="Dutilh B.E."/>
            <person name="OpDenCamp H.J.M."/>
            <person name="vanDerDrift C."/>
            <person name="Cirpus I."/>
            <person name="vanDePas-Schoonen K.T."/>
            <person name="Harhangi H.R."/>
            <person name="vanNiftrik L."/>
            <person name="Schmid M."/>
            <person name="Keltjens J."/>
            <person name="vanDeVossenberg J."/>
            <person name="Kartal B."/>
            <person name="Meier H."/>
            <person name="Frishman D."/>
            <person name="Huynen M.A."/>
            <person name="Mewes H."/>
            <person name="Weissenbach J."/>
            <person name="Jetten M.S.M."/>
            <person name="Wagner M."/>
            <person name="LePaslier D."/>
        </authorList>
    </citation>
    <scope>NUCLEOTIDE SEQUENCE</scope>
</reference>
<evidence type="ECO:0000256" key="8">
    <source>
        <dbReference type="ARBA" id="ARBA00022932"/>
    </source>
</evidence>
<dbReference type="Gene3D" id="3.10.150.10">
    <property type="entry name" value="DNA Polymerase III, subunit A, domain 2"/>
    <property type="match status" value="1"/>
</dbReference>
<evidence type="ECO:0000256" key="6">
    <source>
        <dbReference type="ARBA" id="ARBA00022695"/>
    </source>
</evidence>
<dbReference type="InterPro" id="IPR046938">
    <property type="entry name" value="DNA_clamp_sf"/>
</dbReference>
<keyword evidence="5 12" id="KW-0808">Transferase</keyword>
<accession>Q1Q5C2</accession>
<dbReference type="CDD" id="cd00140">
    <property type="entry name" value="beta_clamp"/>
    <property type="match status" value="1"/>
</dbReference>
<protein>
    <recommendedName>
        <fullName evidence="3">Beta sliding clamp</fullName>
    </recommendedName>
    <alternativeName>
        <fullName evidence="11">Beta-clamp processivity factor</fullName>
    </alternativeName>
    <alternativeName>
        <fullName evidence="10">DNA polymerase III beta sliding clamp subunit</fullName>
    </alternativeName>
</protein>
<gene>
    <name evidence="12" type="primary">dnaN</name>
    <name evidence="12" type="ORF">kuste4440</name>
</gene>
<dbReference type="AlphaFoldDB" id="Q1Q5C2"/>
<keyword evidence="9" id="KW-0238">DNA-binding</keyword>
<evidence type="ECO:0000256" key="10">
    <source>
        <dbReference type="ARBA" id="ARBA00030988"/>
    </source>
</evidence>
<evidence type="ECO:0000313" key="12">
    <source>
        <dbReference type="EMBL" id="CAJ75202.1"/>
    </source>
</evidence>
<dbReference type="InterPro" id="IPR001001">
    <property type="entry name" value="DNA_polIII_beta"/>
</dbReference>
<keyword evidence="4" id="KW-0963">Cytoplasm</keyword>
<evidence type="ECO:0000256" key="1">
    <source>
        <dbReference type="ARBA" id="ARBA00004496"/>
    </source>
</evidence>
<keyword evidence="6 12" id="KW-0548">Nucleotidyltransferase</keyword>
<evidence type="ECO:0000256" key="9">
    <source>
        <dbReference type="ARBA" id="ARBA00023125"/>
    </source>
</evidence>
<dbReference type="Gene3D" id="3.70.10.10">
    <property type="match status" value="1"/>
</dbReference>
<dbReference type="EMBL" id="CT573071">
    <property type="protein sequence ID" value="CAJ75202.1"/>
    <property type="molecule type" value="Genomic_DNA"/>
</dbReference>
<evidence type="ECO:0000256" key="11">
    <source>
        <dbReference type="ARBA" id="ARBA00033276"/>
    </source>
</evidence>
<comment type="subcellular location">
    <subcellularLocation>
        <location evidence="1">Cytoplasm</location>
    </subcellularLocation>
</comment>
<dbReference type="SUPFAM" id="SSF55979">
    <property type="entry name" value="DNA clamp"/>
    <property type="match status" value="1"/>
</dbReference>
<evidence type="ECO:0000256" key="2">
    <source>
        <dbReference type="ARBA" id="ARBA00010752"/>
    </source>
</evidence>
<evidence type="ECO:0000256" key="3">
    <source>
        <dbReference type="ARBA" id="ARBA00021035"/>
    </source>
</evidence>